<dbReference type="CDD" id="cd05172">
    <property type="entry name" value="PIKKc_DNA-PK"/>
    <property type="match status" value="1"/>
</dbReference>
<evidence type="ECO:0000259" key="14">
    <source>
        <dbReference type="PROSITE" id="PS51190"/>
    </source>
</evidence>
<keyword evidence="5" id="KW-0808">Transferase</keyword>
<evidence type="ECO:0000256" key="3">
    <source>
        <dbReference type="ARBA" id="ARBA00012513"/>
    </source>
</evidence>
<feature type="domain" description="FATC" evidence="14">
    <location>
        <begin position="3925"/>
        <end position="3957"/>
    </location>
</feature>
<keyword evidence="8 16" id="KW-0418">Kinase</keyword>
<keyword evidence="4" id="KW-0723">Serine/threonine-protein kinase</keyword>
<dbReference type="Proteomes" id="UP001652625">
    <property type="component" value="Chromosome 06"/>
</dbReference>
<dbReference type="SMART" id="SM00146">
    <property type="entry name" value="PI3Kc"/>
    <property type="match status" value="1"/>
</dbReference>
<dbReference type="InterPro" id="IPR046804">
    <property type="entry name" value="DNA-PKcs_N"/>
</dbReference>
<dbReference type="PROSITE" id="PS50290">
    <property type="entry name" value="PI3_4_KINASE_3"/>
    <property type="match status" value="1"/>
</dbReference>
<comment type="similarity">
    <text evidence="2">Belongs to the PI3/PI4-kinase family.</text>
</comment>
<evidence type="ECO:0000256" key="10">
    <source>
        <dbReference type="ARBA" id="ARBA00023204"/>
    </source>
</evidence>
<keyword evidence="7" id="KW-0227">DNA damage</keyword>
<dbReference type="InterPro" id="IPR036940">
    <property type="entry name" value="PI3/4_kinase_cat_sf"/>
</dbReference>
<dbReference type="SMART" id="SM01343">
    <property type="entry name" value="FATC"/>
    <property type="match status" value="1"/>
</dbReference>
<dbReference type="Pfam" id="PF08163">
    <property type="entry name" value="DNAPKcs_CC3"/>
    <property type="match status" value="1"/>
</dbReference>
<reference evidence="16" key="1">
    <citation type="submission" date="2025-08" db="UniProtKB">
        <authorList>
            <consortium name="RefSeq"/>
        </authorList>
    </citation>
    <scope>IDENTIFICATION</scope>
</reference>
<dbReference type="Pfam" id="PF02260">
    <property type="entry name" value="FATC"/>
    <property type="match status" value="1"/>
</dbReference>
<evidence type="ECO:0000313" key="16">
    <source>
        <dbReference type="RefSeq" id="XP_065656473.1"/>
    </source>
</evidence>
<gene>
    <name evidence="16" type="primary">LOC100210864</name>
</gene>
<evidence type="ECO:0000259" key="13">
    <source>
        <dbReference type="PROSITE" id="PS51189"/>
    </source>
</evidence>
<dbReference type="InterPro" id="IPR018936">
    <property type="entry name" value="PI3/4_kinase_CS"/>
</dbReference>
<proteinExistence type="inferred from homology"/>
<keyword evidence="10" id="KW-0234">DNA repair</keyword>
<dbReference type="SMART" id="SM01344">
    <property type="entry name" value="NUC194"/>
    <property type="match status" value="1"/>
</dbReference>
<dbReference type="Pfam" id="PF19704">
    <property type="entry name" value="DNAPKcs_CC5"/>
    <property type="match status" value="2"/>
</dbReference>
<dbReference type="PROSITE" id="PS51189">
    <property type="entry name" value="FAT"/>
    <property type="match status" value="1"/>
</dbReference>
<dbReference type="SUPFAM" id="SSF48371">
    <property type="entry name" value="ARM repeat"/>
    <property type="match status" value="2"/>
</dbReference>
<dbReference type="RefSeq" id="XP_065656473.1">
    <property type="nucleotide sequence ID" value="XM_065800401.1"/>
</dbReference>
<dbReference type="InterPro" id="IPR014009">
    <property type="entry name" value="PIK_FAT"/>
</dbReference>
<dbReference type="InterPro" id="IPR046803">
    <property type="entry name" value="DNAPKcs_CC1-2"/>
</dbReference>
<dbReference type="EC" id="2.7.11.1" evidence="3"/>
<comment type="subcellular location">
    <subcellularLocation>
        <location evidence="1">Nucleus</location>
    </subcellularLocation>
</comment>
<dbReference type="PROSITE" id="PS00915">
    <property type="entry name" value="PI3_4_KINASE_1"/>
    <property type="match status" value="1"/>
</dbReference>
<evidence type="ECO:0000256" key="11">
    <source>
        <dbReference type="ARBA" id="ARBA00023242"/>
    </source>
</evidence>
<evidence type="ECO:0000259" key="12">
    <source>
        <dbReference type="PROSITE" id="PS50290"/>
    </source>
</evidence>
<dbReference type="InterPro" id="IPR016024">
    <property type="entry name" value="ARM-type_fold"/>
</dbReference>
<keyword evidence="11" id="KW-0539">Nucleus</keyword>
<keyword evidence="15" id="KW-1185">Reference proteome</keyword>
<evidence type="ECO:0000313" key="15">
    <source>
        <dbReference type="Proteomes" id="UP001652625"/>
    </source>
</evidence>
<sequence>MSGELTRQLETIFLLRTKNSDSIEVSSTLNNIFSLALNIADNEIGYFSETLFNENNGILKFLKLSIGSNELENAKADVLRFLSEFCTKKLVKSYIKGIKETCLALFFCDTSVKVKIEVIHVIEKIMLLPDFNQFVFDLDIKGLISKFWSECLKSAKYSSTMRGELYNLMGSFAKMVPELMTEINERLLSLFLSFLKQEMESTKKKKPELLVIAGCLNGLSGYLVHFTQSCAESSKYASIIMKYVKMCILLTDYNRYDVPKAALTLLALHSSQFNELLTLQAEQIYDALELWINHPNKEVKKIAITATESFLYEVSCYISSVKNDQSTKILKVFLFRFHKTLNSPTASYKEISMAIKGYGKFSQAFSNLMTENEKRSVFDEILKRSEMILLNNELFHQLPTYLESLSCILKIFTSVNYSLLHPIERIIIFIFENIFNLGKTGLALYMKGIATFIDSISSTQSMLKTSLSRIVYQFLIRTCSHSTLSEEISTEILNKKDATITIKTFLPIWNFLLEEKNYSVSVYSRSELCVALKELVYDCILSAFLNVLNKLNFVTENKEAEKLRDPVSDPTLNLVPKMPQDFMILVNLVDLFGELLCKKSLDSFSRWVYIFVEETLKFSMKFPFVSGFYKLLRHSSWISEQVGYFEANNHSDEKARLFIMLSAFVKEVSARVKQFKEDLLVSAVMFLLSLPVSVIKESRKFIIPIFQVALQLGLSHYEIADLCLDTLDRLQKKLNESDMESIVTLVLPYFNDYIQPIFKEDDSYTEHVTLTKSERKIKRVPIRYLKALAMSPKDLSESPLFNLELRIVKFLGCLGGRLSIGILQNAAKFSKHIVWDTNQHLPFALPFRDMKPTIYLDMFVPRVVELALYSSNRQIKVVSSELLHGLVIFMLGIESQQQGKRTSQTVSMERLYKEIFPALIKLSCSQEQVSEQLFSPLLFQIIHWFTGRSKYESPETFVLLDAILDGVSDPDNSAVRDFSAKCVKEFLTWSIKQTTEKQMESNPGNPKRLFKRMISLACHPNPYKRISAAIVFNNCYTVFREEEILVNTFILELLIVYINGLSLSHKDEKSFGSIDQYELSLQHMEKIIKKKCDILLKPFKNRRHPTQFKDTTDFNLRHVSMWLLSECGSPQTACRHQCMKHFISYMLLQEGVEEYMKNAIADRDGEDLFRYFEGGGISRKGIHHYPTLPEKLETEFSFSSTINWLENLLGALDCYSWIISARYLPALKIFEGNSTSKLFPAIVYFIDEISLVNCKNMLMKFMQEILPSECDTYDRLKCSIIVRIMYIISLTLEDKLWKALTIKDIGDKIFSNNFFKVIVYCMIHPQCLGFEVSDLEVFEKLPEEMYILSEKMRFAPDHFLNSFYDVLSSVLCEKQYNLLSHLPLDICNSNNDTCDMLCQLASGYKLLHKCELFAHLLSVDIADLKKKLLESLLDSLSSKEKVSFLLPAQMLLANSLFRLYLEINPSAALTDLFVNENVFQNTKSGGLVLYDLFRSVIINYYIDFPLSLQKCFDNSETFSCVHLIILQDILAEYVSQKKTSVKNVQQFTFQLLKYPEKLATGIRFEKTQIQVLDIFILILNVYEGTLKDLPFLNALIEVLFDSKNSLTVKEKVISCSPYIFKRGSSQQCADFKVALQHVVANDFPVNSDELQIRSLKYAEYTSCLSQFLRVLVNSSSPLLFEVLVSVVVREVKSVYEKVILPALQMFAKNLKVNDVDIVLDLSVKMFNDESKYVDDIRAVIIDRVCIPLLNEVSWISLKQFFQRNILIFTSHIDEKFNKLLQSKLASQLINKICSFNVLSLMYELLGKEELTSSTSTIVQTFCPNSSTGKELTVFLSKSASQSYKESYNENNMELQRKYHCSAYNCLISIISCTQNEMKFFAGLLFAENSFKGSFVLENLVDLKKEYNFKLNVSFEKMKIMPLIRKASCELGHKPNQREENEHILSNNPSQFLMESSLSQEVMEFSINKPFQSYTNNEDKSLSNEEESLVMESFLELDELNQHECMSKYISLINHMRNKNIYIQPNDEEVKEMPPWMTYFHGKITNKDTEFNVVLYIARIVINEPKLFQPYAQFWFLPIIELLLSQRILGDYLNYFVVGLIETMLSWSPSIPENTASGSILASSLLDYLVKNCHNLDSPVLQTNLYLINALSSSWRDRLVCPYKLIYSLFSLSDQNSKKNLRGLQILQFYLANGFAPFATQISGLTEYDYFLALSNNLLFTYKEVYATCAEVCGTSLKYYLSKCESSKVLLEMVQGSLCELSKNNKEKFIVCLHSIQINYPMVVDRFISQLLYCTSNMFGTLKTMCIQCLASRTEQLVNEQQTIFSQIKGKEIDYILNTNDEETQIGGLALIDGLLKGLSLEQLLPILKKIEPLQKSIFVKVREIVYKIFMKCFEHFKEKREEETSKLILQICKETLLVGIADKNTDLNLVLLNFWRKELSENTIERFTEILTTFYSSKTEKEYISYSTNLILQLTSLSPDYSLPLFSMGLDEEKTYSNFDVKFSWQHQKASLTPLFVSSQHSNTSGTYSKTQDNHEEVVRATQKKFDFSETHQIDSSIDWMSPTVQITPQEMLPGLSIQTNSKNRKNKNEFSKPSSKDFRFRHFKNKSDESYYFASLEKKRQKLRESAIEKRKIARDQKVVMYRKYRIGELPDIMIKHSDLIVPLQALAQLDHKIGQELFVSIFLAILNQLSQSSESNLSNIQNTLNNIMQSSIFYDSTFVNAVETVCLKNKEMNLDPQVVSSASIISLQQPIGILLIEKQLINLKNNIEEPKSKRLRADSQQENFMVWSELAKIYTSIKDFDFVQSIFCSQISTNNVVKRALAAEATNDFSTALHIYRKASQKENWEITPSYEEEEYWDTARLRCYENLGMWTNLKDFTLRSIEQINDSDDFDCKKMWENDILQEIYLPCYIRSNIKLMIEEKYDVVHKEFQNFIDSSLSDEYSKCQLQMRFCEDLALFKILQDNYGAAHHFLKIAETSFLDEWSLTSQFINDDCMIKLNKLQRVEEMNSFVSLMTSDNYKDIAKVQEFFSYWSNRLPDPKKHSTVAWNDIILSRCAFIKKFKSVYLSDRVMLDFLESEEKKNILKLVDVATKQGNFAVAKQYLRDSHDVILKEVNHVSAVGLQWRHLYAKVYCKTAKKFKNDICANFTALVSVIGHLEKCQSFDKTIATNLLEFDGWRCLLLCNSRLQNDEYKLITCEIKKLATLSHFEGDKLEFEKTIKEKAWTALSLAYEKSVTCKVSSDLDSKLCHKAYMEMFSYCDELIENEENSEIKCCYAKTMVDSLLKAMAMNSSKARIAFPRLLQIVNLFPYTGKHFEKESSQVPCWMFLGWINQIVSMMDMPIVVHLKQIIDGIAKSYKQALSYPLKVSSKQFTFSTIGSQNKEYLKWLLRCVNIPVIDEYASALYQLSDPVSLVKDFLEQIKTYISNGSKDEIRKCYKSINDLLLSTNSRQSSESMLKGRVFIEFAKKFSSYVESLLGKDAEKVLKMSLTEFQVATHQINEKLKTYKYTNASLSDYSSWLSSFQPDFFLDQLEVPGQYTGESKPMVEYHVKINGFDEKVLVMDSIRKPKRITIRGDDEKEYYFLVKGGEDLRQDQRVQQVFVLMNKILQNDTVCCNRLLKLKTYQVVPITSRLGIIEWVSNTIPYFDFLYNGDKKEMNNGKSVLIAKYKQFWHKFENLSNVYKSANRSETVKVFEDCVSTVPWDLLRRAFEKLALSSEAYFVLRRNFIQSHSCLCIAHYILGIGDRHLNNMLIDNKTGGVVGIDFGHAFGTAIQLLKYPELFPFRLTQQMLNLLLPLKDASPYKQSMIVVLQALQQHSKMLISTMDIFINEPLIDWQNNAKNHKSMALLKESPDWYPKQKINICKQKLNGVNPAFITSEELQNSLLHTQDQLLLESYISVVEGSSQHNIRKKLLDRTNNPEKEFLTVEEQVDCLVDQATDPNLLGRAWIGWLPWI</sequence>
<dbReference type="SUPFAM" id="SSF56112">
    <property type="entry name" value="Protein kinase-like (PK-like)"/>
    <property type="match status" value="1"/>
</dbReference>
<organism evidence="15 16">
    <name type="scientific">Hydra vulgaris</name>
    <name type="common">Hydra</name>
    <name type="synonym">Hydra attenuata</name>
    <dbReference type="NCBI Taxonomy" id="6087"/>
    <lineage>
        <taxon>Eukaryota</taxon>
        <taxon>Metazoa</taxon>
        <taxon>Cnidaria</taxon>
        <taxon>Hydrozoa</taxon>
        <taxon>Hydroidolina</taxon>
        <taxon>Anthoathecata</taxon>
        <taxon>Aplanulata</taxon>
        <taxon>Hydridae</taxon>
        <taxon>Hydra</taxon>
    </lineage>
</organism>
<dbReference type="PROSITE" id="PS51190">
    <property type="entry name" value="FATC"/>
    <property type="match status" value="1"/>
</dbReference>
<keyword evidence="6" id="KW-0547">Nucleotide-binding</keyword>
<evidence type="ECO:0000256" key="6">
    <source>
        <dbReference type="ARBA" id="ARBA00022741"/>
    </source>
</evidence>
<dbReference type="PANTHER" id="PTHR11139:SF68">
    <property type="entry name" value="DNA-DEPENDENT PROTEIN KINASE CATALYTIC SUBUNIT"/>
    <property type="match status" value="1"/>
</dbReference>
<evidence type="ECO:0000256" key="4">
    <source>
        <dbReference type="ARBA" id="ARBA00022527"/>
    </source>
</evidence>
<evidence type="ECO:0000256" key="5">
    <source>
        <dbReference type="ARBA" id="ARBA00022679"/>
    </source>
</evidence>
<dbReference type="Pfam" id="PF00454">
    <property type="entry name" value="PI3_PI4_kinase"/>
    <property type="match status" value="1"/>
</dbReference>
<feature type="domain" description="FAT" evidence="13">
    <location>
        <begin position="2740"/>
        <end position="3373"/>
    </location>
</feature>
<name>A0ABM4C4I1_HYDVU</name>
<protein>
    <recommendedName>
        <fullName evidence="3">non-specific serine/threonine protein kinase</fullName>
        <ecNumber evidence="3">2.7.11.1</ecNumber>
    </recommendedName>
</protein>
<evidence type="ECO:0000256" key="2">
    <source>
        <dbReference type="ARBA" id="ARBA00011031"/>
    </source>
</evidence>
<keyword evidence="9" id="KW-0067">ATP-binding</keyword>
<dbReference type="InterPro" id="IPR012582">
    <property type="entry name" value="DNAPKcs_CC3"/>
</dbReference>
<dbReference type="Gene3D" id="3.30.1010.10">
    <property type="entry name" value="Phosphatidylinositol 3-kinase Catalytic Subunit, Chain A, domain 4"/>
    <property type="match status" value="1"/>
</dbReference>
<dbReference type="Pfam" id="PF20500">
    <property type="entry name" value="DNA-PKcs_N"/>
    <property type="match status" value="1"/>
</dbReference>
<dbReference type="InterPro" id="IPR037706">
    <property type="entry name" value="DNA-PK_dom"/>
</dbReference>
<dbReference type="GO" id="GO:0016301">
    <property type="term" value="F:kinase activity"/>
    <property type="evidence" value="ECO:0007669"/>
    <property type="project" value="UniProtKB-KW"/>
</dbReference>
<accession>A0ABM4C4I1</accession>
<dbReference type="InterPro" id="IPR000403">
    <property type="entry name" value="PI3/4_kinase_cat_dom"/>
</dbReference>
<dbReference type="InterPro" id="IPR011009">
    <property type="entry name" value="Kinase-like_dom_sf"/>
</dbReference>
<evidence type="ECO:0000256" key="9">
    <source>
        <dbReference type="ARBA" id="ARBA00022840"/>
    </source>
</evidence>
<dbReference type="Pfam" id="PF20502">
    <property type="entry name" value="DNAPKcs_CC1-2"/>
    <property type="match status" value="1"/>
</dbReference>
<dbReference type="PANTHER" id="PTHR11139">
    <property type="entry name" value="ATAXIA TELANGIECTASIA MUTATED ATM -RELATED"/>
    <property type="match status" value="1"/>
</dbReference>
<evidence type="ECO:0000256" key="1">
    <source>
        <dbReference type="ARBA" id="ARBA00004123"/>
    </source>
</evidence>
<evidence type="ECO:0000256" key="8">
    <source>
        <dbReference type="ARBA" id="ARBA00022777"/>
    </source>
</evidence>
<dbReference type="InterPro" id="IPR003152">
    <property type="entry name" value="FATC_dom"/>
</dbReference>
<dbReference type="Gene3D" id="1.10.1070.11">
    <property type="entry name" value="Phosphatidylinositol 3-/4-kinase, catalytic domain"/>
    <property type="match status" value="1"/>
</dbReference>
<evidence type="ECO:0000256" key="7">
    <source>
        <dbReference type="ARBA" id="ARBA00022763"/>
    </source>
</evidence>
<dbReference type="GeneID" id="100210864"/>
<feature type="domain" description="PI3K/PI4K catalytic" evidence="12">
    <location>
        <begin position="3557"/>
        <end position="3878"/>
    </location>
</feature>
<dbReference type="InterPro" id="IPR045581">
    <property type="entry name" value="DNAPKcs_CC5"/>
</dbReference>
<dbReference type="InterPro" id="IPR050517">
    <property type="entry name" value="DDR_Repair_Kinase"/>
</dbReference>